<evidence type="ECO:0000256" key="6">
    <source>
        <dbReference type="ARBA" id="ARBA00023239"/>
    </source>
</evidence>
<evidence type="ECO:0000256" key="3">
    <source>
        <dbReference type="ARBA" id="ARBA00008178"/>
    </source>
</evidence>
<protein>
    <recommendedName>
        <fullName evidence="4 7">dTDP-glucose 4,6-dehydratase</fullName>
        <ecNumber evidence="4 7">4.2.1.46</ecNumber>
    </recommendedName>
</protein>
<comment type="caution">
    <text evidence="10">The sequence shown here is derived from an EMBL/GenBank/DDBJ whole genome shotgun (WGS) entry which is preliminary data.</text>
</comment>
<dbReference type="CDD" id="cd05246">
    <property type="entry name" value="dTDP_GD_SDR_e"/>
    <property type="match status" value="1"/>
</dbReference>
<dbReference type="EC" id="4.2.1.46" evidence="4 7"/>
<comment type="catalytic activity">
    <reaction evidence="1 7">
        <text>dTDP-alpha-D-glucose = dTDP-4-dehydro-6-deoxy-alpha-D-glucose + H2O</text>
        <dbReference type="Rhea" id="RHEA:17221"/>
        <dbReference type="ChEBI" id="CHEBI:15377"/>
        <dbReference type="ChEBI" id="CHEBI:57477"/>
        <dbReference type="ChEBI" id="CHEBI:57649"/>
        <dbReference type="EC" id="4.2.1.46"/>
    </reaction>
</comment>
<evidence type="ECO:0000256" key="4">
    <source>
        <dbReference type="ARBA" id="ARBA00011990"/>
    </source>
</evidence>
<dbReference type="Gene3D" id="3.40.50.720">
    <property type="entry name" value="NAD(P)-binding Rossmann-like Domain"/>
    <property type="match status" value="1"/>
</dbReference>
<comment type="similarity">
    <text evidence="3 7">Belongs to the NAD(P)-dependent epimerase/dehydratase family. dTDP-glucose dehydratase subfamily.</text>
</comment>
<sequence>MKILVTGGAGFIGSNFIQYWLKKYQDDIIINLDALTYAGNPDNLLAVEQQFGTGAPAENKRYYFVKGDIRDQQIVSKVTAKAEAIVHFAAESHVDRSIDNPQDFLTANILGTHNLLEAARQNGQIKKFLHISTDEVYGSVAEGYCREESELKPNSPYSSSKAGADLLALAYHKTYGLPVLITRTTNNFGPRQHPEKFIPLFITNFLQNRPVPLYGYGLNRRDWIYVLDNCSALDAVFHGGQIGEVYNISTNTNELANIEIAGRLACALKKDPALIRFVSDRPGHDFRYGVDSGKLRRELGWQPQFSFTEGLAATIGWYENNDWWWQQILRQNPSLGRYGHREPAPAAGADTPAWRYEPEGQNDLL</sequence>
<feature type="domain" description="NAD(P)-binding" evidence="9">
    <location>
        <begin position="4"/>
        <end position="312"/>
    </location>
</feature>
<dbReference type="SUPFAM" id="SSF51735">
    <property type="entry name" value="NAD(P)-binding Rossmann-fold domains"/>
    <property type="match status" value="1"/>
</dbReference>
<evidence type="ECO:0000259" key="9">
    <source>
        <dbReference type="Pfam" id="PF16363"/>
    </source>
</evidence>
<feature type="region of interest" description="Disordered" evidence="8">
    <location>
        <begin position="340"/>
        <end position="365"/>
    </location>
</feature>
<dbReference type="InterPro" id="IPR036291">
    <property type="entry name" value="NAD(P)-bd_dom_sf"/>
</dbReference>
<organism evidence="10 11">
    <name type="scientific">Candidatus Falkowbacteria bacterium CG23_combo_of_CG06-09_8_20_14_all_49_15</name>
    <dbReference type="NCBI Taxonomy" id="1974572"/>
    <lineage>
        <taxon>Bacteria</taxon>
        <taxon>Candidatus Falkowiibacteriota</taxon>
    </lineage>
</organism>
<reference evidence="10 11" key="1">
    <citation type="submission" date="2017-09" db="EMBL/GenBank/DDBJ databases">
        <title>Depth-based differentiation of microbial function through sediment-hosted aquifers and enrichment of novel symbionts in the deep terrestrial subsurface.</title>
        <authorList>
            <person name="Probst A.J."/>
            <person name="Ladd B."/>
            <person name="Jarett J.K."/>
            <person name="Geller-Mcgrath D.E."/>
            <person name="Sieber C.M."/>
            <person name="Emerson J.B."/>
            <person name="Anantharaman K."/>
            <person name="Thomas B.C."/>
            <person name="Malmstrom R."/>
            <person name="Stieglmeier M."/>
            <person name="Klingl A."/>
            <person name="Woyke T."/>
            <person name="Ryan C.M."/>
            <person name="Banfield J.F."/>
        </authorList>
    </citation>
    <scope>NUCLEOTIDE SEQUENCE [LARGE SCALE GENOMIC DNA]</scope>
    <source>
        <strain evidence="10">CG23_combo_of_CG06-09_8_20_14_all_49_15</strain>
    </source>
</reference>
<dbReference type="FunFam" id="3.40.50.720:FF:000304">
    <property type="entry name" value="UDP-glucose 4,6-dehydratase"/>
    <property type="match status" value="1"/>
</dbReference>
<evidence type="ECO:0000256" key="8">
    <source>
        <dbReference type="SAM" id="MobiDB-lite"/>
    </source>
</evidence>
<dbReference type="Gene3D" id="3.90.25.10">
    <property type="entry name" value="UDP-galactose 4-epimerase, domain 1"/>
    <property type="match status" value="1"/>
</dbReference>
<evidence type="ECO:0000256" key="7">
    <source>
        <dbReference type="RuleBase" id="RU004473"/>
    </source>
</evidence>
<accession>A0A2G9ZMM5</accession>
<dbReference type="PANTHER" id="PTHR43000">
    <property type="entry name" value="DTDP-D-GLUCOSE 4,6-DEHYDRATASE-RELATED"/>
    <property type="match status" value="1"/>
</dbReference>
<evidence type="ECO:0000256" key="5">
    <source>
        <dbReference type="ARBA" id="ARBA00023027"/>
    </source>
</evidence>
<dbReference type="AlphaFoldDB" id="A0A2G9ZMM5"/>
<dbReference type="InterPro" id="IPR016040">
    <property type="entry name" value="NAD(P)-bd_dom"/>
</dbReference>
<keyword evidence="5" id="KW-0520">NAD</keyword>
<dbReference type="InterPro" id="IPR005888">
    <property type="entry name" value="dTDP_Gluc_deHydtase"/>
</dbReference>
<comment type="cofactor">
    <cofactor evidence="2 7">
        <name>NAD(+)</name>
        <dbReference type="ChEBI" id="CHEBI:57540"/>
    </cofactor>
</comment>
<evidence type="ECO:0000313" key="11">
    <source>
        <dbReference type="Proteomes" id="UP000230729"/>
    </source>
</evidence>
<dbReference type="Proteomes" id="UP000230729">
    <property type="component" value="Unassembled WGS sequence"/>
</dbReference>
<evidence type="ECO:0000313" key="10">
    <source>
        <dbReference type="EMBL" id="PIP33830.1"/>
    </source>
</evidence>
<dbReference type="GO" id="GO:0009225">
    <property type="term" value="P:nucleotide-sugar metabolic process"/>
    <property type="evidence" value="ECO:0007669"/>
    <property type="project" value="InterPro"/>
</dbReference>
<evidence type="ECO:0000256" key="2">
    <source>
        <dbReference type="ARBA" id="ARBA00001911"/>
    </source>
</evidence>
<keyword evidence="6 7" id="KW-0456">Lyase</keyword>
<dbReference type="GO" id="GO:0008460">
    <property type="term" value="F:dTDP-glucose 4,6-dehydratase activity"/>
    <property type="evidence" value="ECO:0007669"/>
    <property type="project" value="UniProtKB-EC"/>
</dbReference>
<dbReference type="NCBIfam" id="TIGR01181">
    <property type="entry name" value="dTDP_gluc_dehyt"/>
    <property type="match status" value="1"/>
</dbReference>
<dbReference type="Pfam" id="PF16363">
    <property type="entry name" value="GDP_Man_Dehyd"/>
    <property type="match status" value="1"/>
</dbReference>
<dbReference type="EMBL" id="PCSD01000047">
    <property type="protein sequence ID" value="PIP33830.1"/>
    <property type="molecule type" value="Genomic_DNA"/>
</dbReference>
<name>A0A2G9ZMM5_9BACT</name>
<gene>
    <name evidence="10" type="primary">rfbB</name>
    <name evidence="10" type="ORF">COX22_02310</name>
</gene>
<evidence type="ECO:0000256" key="1">
    <source>
        <dbReference type="ARBA" id="ARBA00001539"/>
    </source>
</evidence>
<proteinExistence type="inferred from homology"/>